<organism evidence="3 4">
    <name type="scientific">Nocardioides panacis</name>
    <dbReference type="NCBI Taxonomy" id="2849501"/>
    <lineage>
        <taxon>Bacteria</taxon>
        <taxon>Bacillati</taxon>
        <taxon>Actinomycetota</taxon>
        <taxon>Actinomycetes</taxon>
        <taxon>Propionibacteriales</taxon>
        <taxon>Nocardioidaceae</taxon>
        <taxon>Nocardioides</taxon>
    </lineage>
</organism>
<reference evidence="3" key="1">
    <citation type="submission" date="2021-06" db="EMBL/GenBank/DDBJ databases">
        <title>Complete genome sequence of Nocardioides sp. G188.</title>
        <authorList>
            <person name="Im W.-T."/>
        </authorList>
    </citation>
    <scope>NUCLEOTIDE SEQUENCE</scope>
    <source>
        <strain evidence="3">G188</strain>
    </source>
</reference>
<dbReference type="InterPro" id="IPR021139">
    <property type="entry name" value="NYN"/>
</dbReference>
<evidence type="ECO:0000256" key="1">
    <source>
        <dbReference type="SAM" id="MobiDB-lite"/>
    </source>
</evidence>
<evidence type="ECO:0000313" key="4">
    <source>
        <dbReference type="Proteomes" id="UP000683575"/>
    </source>
</evidence>
<sequence length="276" mass="29705">MPPAPDSSRLAVLIDGDNTTPTIIEALLAEIAKYGSATVKRAYGDWTTSSLRGWKEAINAHAIQPMQQFAYTTGKNATDSAMIIDAMDLLYTGNLDGFCLVTSDSDFTKLASRLRESGKTVYGFGEPRTPQALVAACDKFVYLDVLRRPDKPTKEPSDEGAADTAPSRASGSELRRDAKLVRLLREGIDAASDDDGWANLGGVGSYVAKQAPDFDSRNWGYAKLVDLVTAIDLFEVKRSAGQGPRVRERPKGETAKKAPAKTATKKASRAGTARKS</sequence>
<dbReference type="Proteomes" id="UP000683575">
    <property type="component" value="Chromosome"/>
</dbReference>
<dbReference type="GO" id="GO:0004540">
    <property type="term" value="F:RNA nuclease activity"/>
    <property type="evidence" value="ECO:0007669"/>
    <property type="project" value="InterPro"/>
</dbReference>
<dbReference type="AlphaFoldDB" id="A0A975SXG4"/>
<dbReference type="PANTHER" id="PTHR35811:SF1">
    <property type="entry name" value="HTH OST-TYPE DOMAIN-CONTAINING PROTEIN"/>
    <property type="match status" value="1"/>
</dbReference>
<evidence type="ECO:0000259" key="2">
    <source>
        <dbReference type="PROSITE" id="PS51644"/>
    </source>
</evidence>
<keyword evidence="4" id="KW-1185">Reference proteome</keyword>
<dbReference type="Pfam" id="PF12872">
    <property type="entry name" value="OST-HTH"/>
    <property type="match status" value="1"/>
</dbReference>
<dbReference type="EMBL" id="CP077062">
    <property type="protein sequence ID" value="QWZ07738.1"/>
    <property type="molecule type" value="Genomic_DNA"/>
</dbReference>
<dbReference type="PROSITE" id="PS51644">
    <property type="entry name" value="HTH_OST"/>
    <property type="match status" value="1"/>
</dbReference>
<dbReference type="CDD" id="cd10146">
    <property type="entry name" value="LabA_like_C"/>
    <property type="match status" value="1"/>
</dbReference>
<feature type="region of interest" description="Disordered" evidence="1">
    <location>
        <begin position="239"/>
        <end position="276"/>
    </location>
</feature>
<dbReference type="RefSeq" id="WP_216939248.1">
    <property type="nucleotide sequence ID" value="NZ_CP077062.1"/>
</dbReference>
<dbReference type="InterPro" id="IPR025605">
    <property type="entry name" value="OST-HTH/LOTUS_dom"/>
</dbReference>
<feature type="compositionally biased region" description="Basic residues" evidence="1">
    <location>
        <begin position="263"/>
        <end position="276"/>
    </location>
</feature>
<dbReference type="KEGG" id="nps:KRR39_20470"/>
<evidence type="ECO:0000313" key="3">
    <source>
        <dbReference type="EMBL" id="QWZ07738.1"/>
    </source>
</evidence>
<protein>
    <submittedName>
        <fullName evidence="3">NYN domain-containing protein</fullName>
    </submittedName>
</protein>
<feature type="compositionally biased region" description="Basic and acidic residues" evidence="1">
    <location>
        <begin position="245"/>
        <end position="256"/>
    </location>
</feature>
<gene>
    <name evidence="3" type="ORF">KRR39_20470</name>
</gene>
<dbReference type="PANTHER" id="PTHR35811">
    <property type="entry name" value="SLR1870 PROTEIN"/>
    <property type="match status" value="1"/>
</dbReference>
<proteinExistence type="predicted"/>
<accession>A0A975SXG4</accession>
<feature type="region of interest" description="Disordered" evidence="1">
    <location>
        <begin position="149"/>
        <end position="173"/>
    </location>
</feature>
<dbReference type="CDD" id="cd11297">
    <property type="entry name" value="PIN_LabA-like_N_1"/>
    <property type="match status" value="1"/>
</dbReference>
<name>A0A975SXG4_9ACTN</name>
<feature type="domain" description="HTH OST-type" evidence="2">
    <location>
        <begin position="176"/>
        <end position="250"/>
    </location>
</feature>
<dbReference type="Pfam" id="PF01936">
    <property type="entry name" value="NYN"/>
    <property type="match status" value="1"/>
</dbReference>